<reference evidence="13 14" key="1">
    <citation type="submission" date="2019-04" db="EMBL/GenBank/DDBJ databases">
        <authorList>
            <person name="Hwang J.C."/>
        </authorList>
    </citation>
    <scope>NUCLEOTIDE SEQUENCE [LARGE SCALE GENOMIC DNA]</scope>
    <source>
        <strain evidence="13 14">IMCC35002</strain>
    </source>
</reference>
<evidence type="ECO:0000256" key="1">
    <source>
        <dbReference type="ARBA" id="ARBA00004853"/>
    </source>
</evidence>
<dbReference type="SUPFAM" id="SSF142695">
    <property type="entry name" value="RibA-like"/>
    <property type="match status" value="1"/>
</dbReference>
<evidence type="ECO:0000259" key="12">
    <source>
        <dbReference type="Pfam" id="PF00925"/>
    </source>
</evidence>
<evidence type="ECO:0000256" key="9">
    <source>
        <dbReference type="ARBA" id="ARBA00043932"/>
    </source>
</evidence>
<comment type="pathway">
    <text evidence="1 11">Cofactor biosynthesis; riboflavin biosynthesis; 5-amino-6-(D-ribitylamino)uracil from GTP: step 1/4.</text>
</comment>
<evidence type="ECO:0000256" key="6">
    <source>
        <dbReference type="ARBA" id="ARBA00022801"/>
    </source>
</evidence>
<keyword evidence="4 11" id="KW-0479">Metal-binding</keyword>
<protein>
    <recommendedName>
        <fullName evidence="11">GTP cyclohydrolase-2</fullName>
        <ecNumber evidence="11">3.5.4.25</ecNumber>
    </recommendedName>
    <alternativeName>
        <fullName evidence="11">GTP cyclohydrolase II</fullName>
    </alternativeName>
</protein>
<keyword evidence="8 11" id="KW-0342">GTP-binding</keyword>
<evidence type="ECO:0000256" key="2">
    <source>
        <dbReference type="ARBA" id="ARBA00005520"/>
    </source>
</evidence>
<dbReference type="InterPro" id="IPR000926">
    <property type="entry name" value="RibA"/>
</dbReference>
<dbReference type="Pfam" id="PF00925">
    <property type="entry name" value="GTP_cyclohydro2"/>
    <property type="match status" value="1"/>
</dbReference>
<keyword evidence="14" id="KW-1185">Reference proteome</keyword>
<sequence length="198" mass="21758">MVEVRQAVPLRVGEAQVEAEIISFTGLESGLEHVAMRFKGTQPSSNIPLVRMHSECLTGDVFHSSRCDCGEQLNEAINRIHTEGGILLYLRQEGRGIGLYNKLDAYVLQDTGLNTYEANVKLGFGEDQREFAEAAEMLKALGVDHIRLLSNNPRKNKQLTEAGIKVETMVNTCVHLKPGNSSYLAAKKSHGGHQLALS</sequence>
<dbReference type="GO" id="GO:0005525">
    <property type="term" value="F:GTP binding"/>
    <property type="evidence" value="ECO:0007669"/>
    <property type="project" value="UniProtKB-KW"/>
</dbReference>
<dbReference type="InterPro" id="IPR032677">
    <property type="entry name" value="GTP_cyclohydro_II"/>
</dbReference>
<keyword evidence="5 11" id="KW-0547">Nucleotide-binding</keyword>
<organism evidence="13 14">
    <name type="scientific">Ferrimonas aestuarii</name>
    <dbReference type="NCBI Taxonomy" id="2569539"/>
    <lineage>
        <taxon>Bacteria</taxon>
        <taxon>Pseudomonadati</taxon>
        <taxon>Pseudomonadota</taxon>
        <taxon>Gammaproteobacteria</taxon>
        <taxon>Alteromonadales</taxon>
        <taxon>Ferrimonadaceae</taxon>
        <taxon>Ferrimonas</taxon>
    </lineage>
</organism>
<dbReference type="AlphaFoldDB" id="A0A4V5NYZ7"/>
<dbReference type="UniPathway" id="UPA00275">
    <property type="reaction ID" value="UER00400"/>
</dbReference>
<feature type="binding site" evidence="11">
    <location>
        <position position="56"/>
    </location>
    <ligand>
        <name>Zn(2+)</name>
        <dbReference type="ChEBI" id="CHEBI:29105"/>
        <note>catalytic</note>
    </ligand>
</feature>
<dbReference type="NCBIfam" id="NF001591">
    <property type="entry name" value="PRK00393.1"/>
    <property type="match status" value="1"/>
</dbReference>
<feature type="binding site" evidence="11">
    <location>
        <position position="67"/>
    </location>
    <ligand>
        <name>Zn(2+)</name>
        <dbReference type="ChEBI" id="CHEBI:29105"/>
        <note>catalytic</note>
    </ligand>
</feature>
<evidence type="ECO:0000256" key="4">
    <source>
        <dbReference type="ARBA" id="ARBA00022723"/>
    </source>
</evidence>
<dbReference type="EC" id="3.5.4.25" evidence="11"/>
<evidence type="ECO:0000256" key="3">
    <source>
        <dbReference type="ARBA" id="ARBA00022619"/>
    </source>
</evidence>
<feature type="binding site" evidence="11">
    <location>
        <position position="150"/>
    </location>
    <ligand>
        <name>GTP</name>
        <dbReference type="ChEBI" id="CHEBI:37565"/>
    </ligand>
</feature>
<comment type="similarity">
    <text evidence="2">In the N-terminal section; belongs to the DHBP synthase family.</text>
</comment>
<feature type="active site" description="Nucleophile" evidence="11">
    <location>
        <position position="129"/>
    </location>
</feature>
<dbReference type="PANTHER" id="PTHR21327">
    <property type="entry name" value="GTP CYCLOHYDROLASE II-RELATED"/>
    <property type="match status" value="1"/>
</dbReference>
<feature type="binding site" evidence="11">
    <location>
        <position position="155"/>
    </location>
    <ligand>
        <name>GTP</name>
        <dbReference type="ChEBI" id="CHEBI:37565"/>
    </ligand>
</feature>
<dbReference type="FunFam" id="3.40.50.10990:FF:000001">
    <property type="entry name" value="Riboflavin biosynthesis protein RibBA"/>
    <property type="match status" value="1"/>
</dbReference>
<dbReference type="GO" id="GO:0008270">
    <property type="term" value="F:zinc ion binding"/>
    <property type="evidence" value="ECO:0007669"/>
    <property type="project" value="UniProtKB-UniRule"/>
</dbReference>
<dbReference type="PANTHER" id="PTHR21327:SF18">
    <property type="entry name" value="3,4-DIHYDROXY-2-BUTANONE 4-PHOSPHATE SYNTHASE"/>
    <property type="match status" value="1"/>
</dbReference>
<keyword evidence="3 11" id="KW-0686">Riboflavin biosynthesis</keyword>
<dbReference type="Gene3D" id="3.40.50.10990">
    <property type="entry name" value="GTP cyclohydrolase II"/>
    <property type="match status" value="1"/>
</dbReference>
<comment type="caution">
    <text evidence="13">The sequence shown here is derived from an EMBL/GenBank/DDBJ whole genome shotgun (WGS) entry which is preliminary data.</text>
</comment>
<evidence type="ECO:0000256" key="8">
    <source>
        <dbReference type="ARBA" id="ARBA00023134"/>
    </source>
</evidence>
<feature type="binding site" evidence="11">
    <location>
        <begin position="93"/>
        <end position="95"/>
    </location>
    <ligand>
        <name>GTP</name>
        <dbReference type="ChEBI" id="CHEBI:37565"/>
    </ligand>
</feature>
<dbReference type="InterPro" id="IPR036144">
    <property type="entry name" value="RibA-like_sf"/>
</dbReference>
<dbReference type="Proteomes" id="UP000305675">
    <property type="component" value="Unassembled WGS sequence"/>
</dbReference>
<evidence type="ECO:0000313" key="13">
    <source>
        <dbReference type="EMBL" id="TKB51869.1"/>
    </source>
</evidence>
<accession>A0A4V5NYZ7</accession>
<feature type="binding site" evidence="11">
    <location>
        <position position="72"/>
    </location>
    <ligand>
        <name>GTP</name>
        <dbReference type="ChEBI" id="CHEBI:37565"/>
    </ligand>
</feature>
<dbReference type="OrthoDB" id="9793111at2"/>
<feature type="binding site" evidence="11">
    <location>
        <position position="69"/>
    </location>
    <ligand>
        <name>Zn(2+)</name>
        <dbReference type="ChEBI" id="CHEBI:29105"/>
        <note>catalytic</note>
    </ligand>
</feature>
<feature type="domain" description="GTP cyclohydrolase II" evidence="12">
    <location>
        <begin position="18"/>
        <end position="170"/>
    </location>
</feature>
<evidence type="ECO:0000256" key="5">
    <source>
        <dbReference type="ARBA" id="ARBA00022741"/>
    </source>
</evidence>
<evidence type="ECO:0000313" key="14">
    <source>
        <dbReference type="Proteomes" id="UP000305675"/>
    </source>
</evidence>
<comment type="cofactor">
    <cofactor evidence="11">
        <name>Zn(2+)</name>
        <dbReference type="ChEBI" id="CHEBI:29105"/>
    </cofactor>
    <text evidence="11">Binds 1 zinc ion per subunit.</text>
</comment>
<keyword evidence="7 11" id="KW-0862">Zinc</keyword>
<gene>
    <name evidence="11" type="primary">ribA</name>
    <name evidence="13" type="ORF">FCL42_16760</name>
</gene>
<dbReference type="RefSeq" id="WP_136864580.1">
    <property type="nucleotide sequence ID" value="NZ_SWCJ01000016.1"/>
</dbReference>
<dbReference type="GO" id="GO:0009231">
    <property type="term" value="P:riboflavin biosynthetic process"/>
    <property type="evidence" value="ECO:0007669"/>
    <property type="project" value="UniProtKB-UniRule"/>
</dbReference>
<comment type="similarity">
    <text evidence="11">Belongs to the GTP cyclohydrolase II family.</text>
</comment>
<feature type="binding site" evidence="11">
    <location>
        <position position="115"/>
    </location>
    <ligand>
        <name>GTP</name>
        <dbReference type="ChEBI" id="CHEBI:37565"/>
    </ligand>
</feature>
<evidence type="ECO:0000256" key="7">
    <source>
        <dbReference type="ARBA" id="ARBA00022833"/>
    </source>
</evidence>
<feature type="binding site" evidence="11">
    <location>
        <begin position="51"/>
        <end position="55"/>
    </location>
    <ligand>
        <name>GTP</name>
        <dbReference type="ChEBI" id="CHEBI:37565"/>
    </ligand>
</feature>
<evidence type="ECO:0000256" key="10">
    <source>
        <dbReference type="ARBA" id="ARBA00049295"/>
    </source>
</evidence>
<comment type="catalytic activity">
    <reaction evidence="10 11">
        <text>GTP + 4 H2O = 2,5-diamino-6-hydroxy-4-(5-phosphoribosylamino)-pyrimidine + formate + 2 phosphate + 3 H(+)</text>
        <dbReference type="Rhea" id="RHEA:23704"/>
        <dbReference type="ChEBI" id="CHEBI:15377"/>
        <dbReference type="ChEBI" id="CHEBI:15378"/>
        <dbReference type="ChEBI" id="CHEBI:15740"/>
        <dbReference type="ChEBI" id="CHEBI:37565"/>
        <dbReference type="ChEBI" id="CHEBI:43474"/>
        <dbReference type="ChEBI" id="CHEBI:58614"/>
        <dbReference type="EC" id="3.5.4.25"/>
    </reaction>
</comment>
<name>A0A4V5NYZ7_9GAMM</name>
<dbReference type="EMBL" id="SWCJ01000016">
    <property type="protein sequence ID" value="TKB51869.1"/>
    <property type="molecule type" value="Genomic_DNA"/>
</dbReference>
<evidence type="ECO:0000256" key="11">
    <source>
        <dbReference type="HAMAP-Rule" id="MF_00179"/>
    </source>
</evidence>
<proteinExistence type="inferred from homology"/>
<dbReference type="GO" id="GO:0003935">
    <property type="term" value="F:GTP cyclohydrolase II activity"/>
    <property type="evidence" value="ECO:0007669"/>
    <property type="project" value="UniProtKB-UniRule"/>
</dbReference>
<comment type="function">
    <text evidence="9 11">Catalyzes the conversion of GTP to 2,5-diamino-6-ribosylamino-4(3H)-pyrimidinone 5'-phosphate (DARP), formate and pyrophosphate.</text>
</comment>
<dbReference type="GO" id="GO:0005829">
    <property type="term" value="C:cytosol"/>
    <property type="evidence" value="ECO:0007669"/>
    <property type="project" value="TreeGrafter"/>
</dbReference>
<dbReference type="HAMAP" id="MF_00179">
    <property type="entry name" value="RibA"/>
    <property type="match status" value="1"/>
</dbReference>
<keyword evidence="6 11" id="KW-0378">Hydrolase</keyword>
<dbReference type="CDD" id="cd00641">
    <property type="entry name" value="GTP_cyclohydro2"/>
    <property type="match status" value="1"/>
</dbReference>
<feature type="active site" description="Proton acceptor" evidence="11">
    <location>
        <position position="127"/>
    </location>
</feature>